<dbReference type="EMBL" id="BMPO01000002">
    <property type="protein sequence ID" value="GGJ87488.1"/>
    <property type="molecule type" value="Genomic_DNA"/>
</dbReference>
<dbReference type="AlphaFoldDB" id="A0A917UV31"/>
<sequence>MYRDAQASRTVLTQAFQTMFDRLEADEELIDFNHQRMGFLSGDQAASDALEQLQTCSGFKLPYGLTHRRLRDPEHMCRFTGTAGCHDNAEHLDLSDAHTKPITFAY</sequence>
<organism evidence="1 2">
    <name type="scientific">Pseudomonas matsuisoli</name>
    <dbReference type="NCBI Taxonomy" id="1515666"/>
    <lineage>
        <taxon>Bacteria</taxon>
        <taxon>Pseudomonadati</taxon>
        <taxon>Pseudomonadota</taxon>
        <taxon>Gammaproteobacteria</taxon>
        <taxon>Pseudomonadales</taxon>
        <taxon>Pseudomonadaceae</taxon>
        <taxon>Pseudomonas</taxon>
    </lineage>
</organism>
<accession>A0A917UV31</accession>
<comment type="caution">
    <text evidence="1">The sequence shown here is derived from an EMBL/GenBank/DDBJ whole genome shotgun (WGS) entry which is preliminary data.</text>
</comment>
<protein>
    <submittedName>
        <fullName evidence="1">Uncharacterized protein</fullName>
    </submittedName>
</protein>
<reference evidence="1" key="1">
    <citation type="journal article" date="2014" name="Int. J. Syst. Evol. Microbiol.">
        <title>Complete genome sequence of Corynebacterium casei LMG S-19264T (=DSM 44701T), isolated from a smear-ripened cheese.</title>
        <authorList>
            <consortium name="US DOE Joint Genome Institute (JGI-PGF)"/>
            <person name="Walter F."/>
            <person name="Albersmeier A."/>
            <person name="Kalinowski J."/>
            <person name="Ruckert C."/>
        </authorList>
    </citation>
    <scope>NUCLEOTIDE SEQUENCE</scope>
    <source>
        <strain evidence="1">JCM 30078</strain>
    </source>
</reference>
<reference evidence="1" key="2">
    <citation type="submission" date="2020-09" db="EMBL/GenBank/DDBJ databases">
        <authorList>
            <person name="Sun Q."/>
            <person name="Ohkuma M."/>
        </authorList>
    </citation>
    <scope>NUCLEOTIDE SEQUENCE</scope>
    <source>
        <strain evidence="1">JCM 30078</strain>
    </source>
</reference>
<evidence type="ECO:0000313" key="1">
    <source>
        <dbReference type="EMBL" id="GGJ87488.1"/>
    </source>
</evidence>
<evidence type="ECO:0000313" key="2">
    <source>
        <dbReference type="Proteomes" id="UP000635983"/>
    </source>
</evidence>
<name>A0A917UV31_9PSED</name>
<keyword evidence="2" id="KW-1185">Reference proteome</keyword>
<proteinExistence type="predicted"/>
<gene>
    <name evidence="1" type="ORF">GCM10009304_11660</name>
</gene>
<dbReference type="Proteomes" id="UP000635983">
    <property type="component" value="Unassembled WGS sequence"/>
</dbReference>